<keyword evidence="1" id="KW-0472">Membrane</keyword>
<dbReference type="AlphaFoldDB" id="A0A1H3ZZP6"/>
<protein>
    <submittedName>
        <fullName evidence="2">Uncharacterized protein</fullName>
    </submittedName>
</protein>
<dbReference type="Proteomes" id="UP000182257">
    <property type="component" value="Unassembled WGS sequence"/>
</dbReference>
<feature type="transmembrane region" description="Helical" evidence="1">
    <location>
        <begin position="6"/>
        <end position="23"/>
    </location>
</feature>
<organism evidence="2 3">
    <name type="scientific">Xylanibacter ruminicola</name>
    <name type="common">Prevotella ruminicola</name>
    <dbReference type="NCBI Taxonomy" id="839"/>
    <lineage>
        <taxon>Bacteria</taxon>
        <taxon>Pseudomonadati</taxon>
        <taxon>Bacteroidota</taxon>
        <taxon>Bacteroidia</taxon>
        <taxon>Bacteroidales</taxon>
        <taxon>Prevotellaceae</taxon>
        <taxon>Xylanibacter</taxon>
    </lineage>
</organism>
<evidence type="ECO:0000256" key="1">
    <source>
        <dbReference type="SAM" id="Phobius"/>
    </source>
</evidence>
<gene>
    <name evidence="2" type="ORF">SAMN05216462_0993</name>
</gene>
<dbReference type="EMBL" id="FNRF01000002">
    <property type="protein sequence ID" value="SEA29175.1"/>
    <property type="molecule type" value="Genomic_DNA"/>
</dbReference>
<accession>A0A1H3ZZP6</accession>
<dbReference type="RefSeq" id="WP_139208826.1">
    <property type="nucleotide sequence ID" value="NZ_FNRF01000002.1"/>
</dbReference>
<keyword evidence="1" id="KW-1133">Transmembrane helix</keyword>
<name>A0A1H3ZZP6_XYLRU</name>
<dbReference type="OrthoDB" id="2228385at2"/>
<evidence type="ECO:0000313" key="2">
    <source>
        <dbReference type="EMBL" id="SEA29175.1"/>
    </source>
</evidence>
<proteinExistence type="predicted"/>
<sequence>MSPIFSIGTIVIAFLLFYICYVIHCRQKKRIVTESFIDDDSYIESIQHLSGKVGIWVWQQYDILLAAQPYGWETMVDLAAYLETADINPIDSLTVSDMPNDEAVELSHVYNQSKVELMNFDKLNEERGVLSIAGHSRTLNNDVKIVWFNQSRGLRLFTRSNDETLVRKYVETLIRRTFGTPDAMKLAQRQR</sequence>
<evidence type="ECO:0000313" key="3">
    <source>
        <dbReference type="Proteomes" id="UP000182257"/>
    </source>
</evidence>
<keyword evidence="1" id="KW-0812">Transmembrane</keyword>
<reference evidence="2 3" key="1">
    <citation type="submission" date="2016-10" db="EMBL/GenBank/DDBJ databases">
        <authorList>
            <person name="de Groot N.N."/>
        </authorList>
    </citation>
    <scope>NUCLEOTIDE SEQUENCE [LARGE SCALE GENOMIC DNA]</scope>
    <source>
        <strain evidence="2 3">D31d</strain>
    </source>
</reference>